<sequence length="297" mass="32570">MPSSFLSTASKRVLVGLLSNLLSVFQNIGLLGWDLGLTLYNIVAPERPASRVIPEGCPGAGGKWPPYIPPGAGDSRSACPALNILANHGIIPRSGRDISFRQVTDALHKTYNFSQTFCFFVPSYAAGMLNKSYWTDTFDLEDVNVHNGIEHDGSLTRRDTFHVPDQSRPDPKLIEELLASGTGPGGNLTAADLSRVSGKRRSESRKRNNQFSLSTFHKLFGSSNTSTLVTLWGGRVRDLAPILLEERIPDGWQPCITRPAGLTILEYQKTVLRIELGIKEEVEDAFATFTARDKKAA</sequence>
<dbReference type="Gene3D" id="1.10.489.10">
    <property type="entry name" value="Chloroperoxidase-like"/>
    <property type="match status" value="1"/>
</dbReference>
<dbReference type="PROSITE" id="PS51405">
    <property type="entry name" value="HEME_HALOPEROXIDASE"/>
    <property type="match status" value="1"/>
</dbReference>
<evidence type="ECO:0000259" key="9">
    <source>
        <dbReference type="PROSITE" id="PS51405"/>
    </source>
</evidence>
<evidence type="ECO:0000256" key="7">
    <source>
        <dbReference type="ARBA" id="ARBA00025795"/>
    </source>
</evidence>
<dbReference type="STRING" id="742152.A0A2H3J3Q4"/>
<dbReference type="SUPFAM" id="SSF47571">
    <property type="entry name" value="Cloroperoxidase"/>
    <property type="match status" value="1"/>
</dbReference>
<dbReference type="PANTHER" id="PTHR33577">
    <property type="entry name" value="STERIGMATOCYSTIN BIOSYNTHESIS PEROXIDASE STCC-RELATED"/>
    <property type="match status" value="1"/>
</dbReference>
<gene>
    <name evidence="10" type="primary">HTP5</name>
    <name evidence="10" type="ORF">WOLCODRAFT_127787</name>
</gene>
<comment type="cofactor">
    <cofactor evidence="1">
        <name>heme b</name>
        <dbReference type="ChEBI" id="CHEBI:60344"/>
    </cofactor>
</comment>
<dbReference type="OMA" id="CARMLDK"/>
<keyword evidence="3" id="KW-0349">Heme</keyword>
<dbReference type="OrthoDB" id="407298at2759"/>
<feature type="domain" description="Heme haloperoxidase family profile" evidence="9">
    <location>
        <begin position="63"/>
        <end position="269"/>
    </location>
</feature>
<evidence type="ECO:0000256" key="8">
    <source>
        <dbReference type="SAM" id="MobiDB-lite"/>
    </source>
</evidence>
<keyword evidence="11" id="KW-1185">Reference proteome</keyword>
<feature type="region of interest" description="Disordered" evidence="8">
    <location>
        <begin position="180"/>
        <end position="204"/>
    </location>
</feature>
<evidence type="ECO:0000256" key="4">
    <source>
        <dbReference type="ARBA" id="ARBA00022723"/>
    </source>
</evidence>
<organism evidence="10 11">
    <name type="scientific">Wolfiporia cocos (strain MD-104)</name>
    <name type="common">Brown rot fungus</name>
    <dbReference type="NCBI Taxonomy" id="742152"/>
    <lineage>
        <taxon>Eukaryota</taxon>
        <taxon>Fungi</taxon>
        <taxon>Dikarya</taxon>
        <taxon>Basidiomycota</taxon>
        <taxon>Agaricomycotina</taxon>
        <taxon>Agaricomycetes</taxon>
        <taxon>Polyporales</taxon>
        <taxon>Phaeolaceae</taxon>
        <taxon>Wolfiporia</taxon>
    </lineage>
</organism>
<evidence type="ECO:0000313" key="11">
    <source>
        <dbReference type="Proteomes" id="UP000218811"/>
    </source>
</evidence>
<dbReference type="InterPro" id="IPR000028">
    <property type="entry name" value="Chloroperoxidase"/>
</dbReference>
<keyword evidence="5" id="KW-0560">Oxidoreductase</keyword>
<keyword evidence="6" id="KW-0408">Iron</keyword>
<protein>
    <submittedName>
        <fullName evidence="10">Chloroperoxidase-like protein</fullName>
    </submittedName>
</protein>
<dbReference type="Proteomes" id="UP000218811">
    <property type="component" value="Unassembled WGS sequence"/>
</dbReference>
<accession>A0A2H3J3Q4</accession>
<evidence type="ECO:0000256" key="3">
    <source>
        <dbReference type="ARBA" id="ARBA00022617"/>
    </source>
</evidence>
<evidence type="ECO:0000256" key="2">
    <source>
        <dbReference type="ARBA" id="ARBA00022559"/>
    </source>
</evidence>
<evidence type="ECO:0000313" key="10">
    <source>
        <dbReference type="EMBL" id="PCH36880.1"/>
    </source>
</evidence>
<dbReference type="PANTHER" id="PTHR33577:SF18">
    <property type="entry name" value="HEME HALOPEROXIDASE FAMILY PROFILE DOMAIN-CONTAINING PROTEIN"/>
    <property type="match status" value="1"/>
</dbReference>
<dbReference type="GO" id="GO:0046872">
    <property type="term" value="F:metal ion binding"/>
    <property type="evidence" value="ECO:0007669"/>
    <property type="project" value="UniProtKB-KW"/>
</dbReference>
<dbReference type="InterPro" id="IPR036851">
    <property type="entry name" value="Chloroperoxidase-like_sf"/>
</dbReference>
<dbReference type="AlphaFoldDB" id="A0A2H3J3Q4"/>
<dbReference type="GO" id="GO:0004601">
    <property type="term" value="F:peroxidase activity"/>
    <property type="evidence" value="ECO:0007669"/>
    <property type="project" value="UniProtKB-KW"/>
</dbReference>
<evidence type="ECO:0000256" key="6">
    <source>
        <dbReference type="ARBA" id="ARBA00023004"/>
    </source>
</evidence>
<dbReference type="EMBL" id="KB467898">
    <property type="protein sequence ID" value="PCH36880.1"/>
    <property type="molecule type" value="Genomic_DNA"/>
</dbReference>
<reference evidence="10 11" key="1">
    <citation type="journal article" date="2012" name="Science">
        <title>The Paleozoic origin of enzymatic lignin decomposition reconstructed from 31 fungal genomes.</title>
        <authorList>
            <person name="Floudas D."/>
            <person name="Binder M."/>
            <person name="Riley R."/>
            <person name="Barry K."/>
            <person name="Blanchette R.A."/>
            <person name="Henrissat B."/>
            <person name="Martinez A.T."/>
            <person name="Otillar R."/>
            <person name="Spatafora J.W."/>
            <person name="Yadav J.S."/>
            <person name="Aerts A."/>
            <person name="Benoit I."/>
            <person name="Boyd A."/>
            <person name="Carlson A."/>
            <person name="Copeland A."/>
            <person name="Coutinho P.M."/>
            <person name="de Vries R.P."/>
            <person name="Ferreira P."/>
            <person name="Findley K."/>
            <person name="Foster B."/>
            <person name="Gaskell J."/>
            <person name="Glotzer D."/>
            <person name="Gorecki P."/>
            <person name="Heitman J."/>
            <person name="Hesse C."/>
            <person name="Hori C."/>
            <person name="Igarashi K."/>
            <person name="Jurgens J.A."/>
            <person name="Kallen N."/>
            <person name="Kersten P."/>
            <person name="Kohler A."/>
            <person name="Kuees U."/>
            <person name="Kumar T.K.A."/>
            <person name="Kuo A."/>
            <person name="LaButti K."/>
            <person name="Larrondo L.F."/>
            <person name="Lindquist E."/>
            <person name="Ling A."/>
            <person name="Lombard V."/>
            <person name="Lucas S."/>
            <person name="Lundell T."/>
            <person name="Martin R."/>
            <person name="McLaughlin D.J."/>
            <person name="Morgenstern I."/>
            <person name="Morin E."/>
            <person name="Murat C."/>
            <person name="Nagy L.G."/>
            <person name="Nolan M."/>
            <person name="Ohm R.A."/>
            <person name="Patyshakuliyeva A."/>
            <person name="Rokas A."/>
            <person name="Ruiz-Duenas F.J."/>
            <person name="Sabat G."/>
            <person name="Salamov A."/>
            <person name="Samejima M."/>
            <person name="Schmutz J."/>
            <person name="Slot J.C."/>
            <person name="St John F."/>
            <person name="Stenlid J."/>
            <person name="Sun H."/>
            <person name="Sun S."/>
            <person name="Syed K."/>
            <person name="Tsang A."/>
            <person name="Wiebenga A."/>
            <person name="Young D."/>
            <person name="Pisabarro A."/>
            <person name="Eastwood D.C."/>
            <person name="Martin F."/>
            <person name="Cullen D."/>
            <person name="Grigoriev I.V."/>
            <person name="Hibbett D.S."/>
        </authorList>
    </citation>
    <scope>NUCLEOTIDE SEQUENCE [LARGE SCALE GENOMIC DNA]</scope>
    <source>
        <strain evidence="10 11">MD-104</strain>
    </source>
</reference>
<comment type="similarity">
    <text evidence="7">Belongs to the chloroperoxidase family.</text>
</comment>
<name>A0A2H3J3Q4_WOLCO</name>
<evidence type="ECO:0000256" key="5">
    <source>
        <dbReference type="ARBA" id="ARBA00023002"/>
    </source>
</evidence>
<keyword evidence="2 10" id="KW-0575">Peroxidase</keyword>
<evidence type="ECO:0000256" key="1">
    <source>
        <dbReference type="ARBA" id="ARBA00001970"/>
    </source>
</evidence>
<dbReference type="Pfam" id="PF01328">
    <property type="entry name" value="Peroxidase_2"/>
    <property type="match status" value="1"/>
</dbReference>
<proteinExistence type="inferred from homology"/>
<keyword evidence="4" id="KW-0479">Metal-binding</keyword>